<dbReference type="Proteomes" id="UP001148662">
    <property type="component" value="Unassembled WGS sequence"/>
</dbReference>
<evidence type="ECO:0000313" key="2">
    <source>
        <dbReference type="Proteomes" id="UP001148662"/>
    </source>
</evidence>
<reference evidence="1" key="1">
    <citation type="submission" date="2022-07" db="EMBL/GenBank/DDBJ databases">
        <title>Genome Sequence of Phlebia brevispora.</title>
        <authorList>
            <person name="Buettner E."/>
        </authorList>
    </citation>
    <scope>NUCLEOTIDE SEQUENCE</scope>
    <source>
        <strain evidence="1">MPL23</strain>
    </source>
</reference>
<name>A0ACC1RXS6_9APHY</name>
<dbReference type="EMBL" id="JANHOG010002055">
    <property type="protein sequence ID" value="KAJ3527908.1"/>
    <property type="molecule type" value="Genomic_DNA"/>
</dbReference>
<proteinExistence type="predicted"/>
<organism evidence="1 2">
    <name type="scientific">Phlebia brevispora</name>
    <dbReference type="NCBI Taxonomy" id="194682"/>
    <lineage>
        <taxon>Eukaryota</taxon>
        <taxon>Fungi</taxon>
        <taxon>Dikarya</taxon>
        <taxon>Basidiomycota</taxon>
        <taxon>Agaricomycotina</taxon>
        <taxon>Agaricomycetes</taxon>
        <taxon>Polyporales</taxon>
        <taxon>Meruliaceae</taxon>
        <taxon>Phlebia</taxon>
    </lineage>
</organism>
<comment type="caution">
    <text evidence="1">The sequence shown here is derived from an EMBL/GenBank/DDBJ whole genome shotgun (WGS) entry which is preliminary data.</text>
</comment>
<keyword evidence="2" id="KW-1185">Reference proteome</keyword>
<accession>A0ACC1RXS6</accession>
<gene>
    <name evidence="1" type="ORF">NM688_g8063</name>
</gene>
<protein>
    <submittedName>
        <fullName evidence="1">Uncharacterized protein</fullName>
    </submittedName>
</protein>
<sequence>MSATQKRYRPSHPSDAAEALARPAKGHRGDSLTPNGVICDRGLPVTPTRGDLARPPPKFHTWNKERTVGTHETATDEHEWTHRNYESGILRVSGSVAAPACTATLLEDRRGATGPRLPQGCSAYISHERWKGTAPSVLPADGCALPPSPGQIQHLPNSPLITDSYHSISKSDIVFDARMFAGISSSTPLYAEHPDAYVDFSLAPVECRFNTTKHIPAAAINELGLEFPLYPALALLTI</sequence>
<evidence type="ECO:0000313" key="1">
    <source>
        <dbReference type="EMBL" id="KAJ3527908.1"/>
    </source>
</evidence>